<dbReference type="GeneID" id="64629834"/>
<sequence length="296" mass="32980">MQGLNGRIWISHWQSIEKYRTRVRALGVGRSVMRIDGLPLDLELVDTPCGRPWPFLLLRIEKLFWLDSSYEYSHLLSKLLSPTLTELHVYAMDNLFMYSVLPNLGVTCPLMKSFSTTGFDPATSVPVSTAVVCEAVDGPALLHLSTLPSLEHLQLSFLSLNRGSFKYSPTTFSNPLHHLTIHAQGSEPCVPFLEATWISARSVHISLGNIPRSSSNETFLLLLASRVTAQQVQALSLDSTSDWLLTITEIMPLFSFCTLQELTLPSTSGNLTINNQDLIRAAKSWPKYAWAMRACG</sequence>
<dbReference type="RefSeq" id="XP_041192693.1">
    <property type="nucleotide sequence ID" value="XM_041335817.1"/>
</dbReference>
<comment type="caution">
    <text evidence="1">The sequence shown here is derived from an EMBL/GenBank/DDBJ whole genome shotgun (WGS) entry which is preliminary data.</text>
</comment>
<evidence type="ECO:0000313" key="2">
    <source>
        <dbReference type="Proteomes" id="UP000807769"/>
    </source>
</evidence>
<gene>
    <name evidence="1" type="ORF">BJ212DRAFT_1358528</name>
</gene>
<name>A0A9P7EA29_9AGAM</name>
<dbReference type="AlphaFoldDB" id="A0A9P7EA29"/>
<proteinExistence type="predicted"/>
<dbReference type="Proteomes" id="UP000807769">
    <property type="component" value="Unassembled WGS sequence"/>
</dbReference>
<dbReference type="OrthoDB" id="2794631at2759"/>
<protein>
    <submittedName>
        <fullName evidence="1">Uncharacterized protein</fullName>
    </submittedName>
</protein>
<reference evidence="1" key="1">
    <citation type="journal article" date="2020" name="New Phytol.">
        <title>Comparative genomics reveals dynamic genome evolution in host specialist ectomycorrhizal fungi.</title>
        <authorList>
            <person name="Lofgren L.A."/>
            <person name="Nguyen N.H."/>
            <person name="Vilgalys R."/>
            <person name="Ruytinx J."/>
            <person name="Liao H.L."/>
            <person name="Branco S."/>
            <person name="Kuo A."/>
            <person name="LaButti K."/>
            <person name="Lipzen A."/>
            <person name="Andreopoulos W."/>
            <person name="Pangilinan J."/>
            <person name="Riley R."/>
            <person name="Hundley H."/>
            <person name="Na H."/>
            <person name="Barry K."/>
            <person name="Grigoriev I.V."/>
            <person name="Stajich J.E."/>
            <person name="Kennedy P.G."/>
        </authorList>
    </citation>
    <scope>NUCLEOTIDE SEQUENCE</scope>
    <source>
        <strain evidence="1">MN1</strain>
    </source>
</reference>
<keyword evidence="2" id="KW-1185">Reference proteome</keyword>
<organism evidence="1 2">
    <name type="scientific">Suillus subaureus</name>
    <dbReference type="NCBI Taxonomy" id="48587"/>
    <lineage>
        <taxon>Eukaryota</taxon>
        <taxon>Fungi</taxon>
        <taxon>Dikarya</taxon>
        <taxon>Basidiomycota</taxon>
        <taxon>Agaricomycotina</taxon>
        <taxon>Agaricomycetes</taxon>
        <taxon>Agaricomycetidae</taxon>
        <taxon>Boletales</taxon>
        <taxon>Suillineae</taxon>
        <taxon>Suillaceae</taxon>
        <taxon>Suillus</taxon>
    </lineage>
</organism>
<dbReference type="EMBL" id="JABBWG010000018">
    <property type="protein sequence ID" value="KAG1815762.1"/>
    <property type="molecule type" value="Genomic_DNA"/>
</dbReference>
<accession>A0A9P7EA29</accession>
<evidence type="ECO:0000313" key="1">
    <source>
        <dbReference type="EMBL" id="KAG1815762.1"/>
    </source>
</evidence>